<dbReference type="EMBL" id="JADEXQ010000076">
    <property type="protein sequence ID" value="MBE9031811.1"/>
    <property type="molecule type" value="Genomic_DNA"/>
</dbReference>
<dbReference type="InterPro" id="IPR013762">
    <property type="entry name" value="Integrase-like_cat_sf"/>
</dbReference>
<dbReference type="AlphaFoldDB" id="A0A928VRV0"/>
<keyword evidence="1" id="KW-0233">DNA recombination</keyword>
<dbReference type="RefSeq" id="WP_264326639.1">
    <property type="nucleotide sequence ID" value="NZ_JADEXQ010000076.1"/>
</dbReference>
<evidence type="ECO:0000256" key="1">
    <source>
        <dbReference type="ARBA" id="ARBA00023172"/>
    </source>
</evidence>
<dbReference type="GO" id="GO:0015074">
    <property type="term" value="P:DNA integration"/>
    <property type="evidence" value="ECO:0007669"/>
    <property type="project" value="InterPro"/>
</dbReference>
<dbReference type="Proteomes" id="UP000625316">
    <property type="component" value="Unassembled WGS sequence"/>
</dbReference>
<evidence type="ECO:0000313" key="3">
    <source>
        <dbReference type="EMBL" id="MBE9031811.1"/>
    </source>
</evidence>
<gene>
    <name evidence="3" type="ORF">IQ266_18920</name>
</gene>
<dbReference type="SUPFAM" id="SSF56349">
    <property type="entry name" value="DNA breaking-rejoining enzymes"/>
    <property type="match status" value="1"/>
</dbReference>
<dbReference type="GO" id="GO:0003677">
    <property type="term" value="F:DNA binding"/>
    <property type="evidence" value="ECO:0007669"/>
    <property type="project" value="InterPro"/>
</dbReference>
<sequence>MAKINGKGQARTYRSMDELIAITNEMTPATGSVILLSYHCCSRVGEVLRLKAEYVIGGELIFPAEITKCNKQREYPIDDAMSEILSKLPNKGLLFPGRSGTKPMTPNAVEKQLKRACDYLDSRGSHRGFSLHSGRRTMANNMMRGGSTLKELMDYGGWSSLTSVQRYLDTTAEDKLRAKANAVFPAA</sequence>
<dbReference type="Gene3D" id="1.10.443.10">
    <property type="entry name" value="Intergrase catalytic core"/>
    <property type="match status" value="1"/>
</dbReference>
<reference evidence="3" key="1">
    <citation type="submission" date="2020-10" db="EMBL/GenBank/DDBJ databases">
        <authorList>
            <person name="Castelo-Branco R."/>
            <person name="Eusebio N."/>
            <person name="Adriana R."/>
            <person name="Vieira A."/>
            <person name="Brugerolle De Fraissinette N."/>
            <person name="Rezende De Castro R."/>
            <person name="Schneider M.P."/>
            <person name="Vasconcelos V."/>
            <person name="Leao P.N."/>
        </authorList>
    </citation>
    <scope>NUCLEOTIDE SEQUENCE</scope>
    <source>
        <strain evidence="3">LEGE 11480</strain>
    </source>
</reference>
<evidence type="ECO:0000259" key="2">
    <source>
        <dbReference type="PROSITE" id="PS51898"/>
    </source>
</evidence>
<evidence type="ECO:0000313" key="4">
    <source>
        <dbReference type="Proteomes" id="UP000625316"/>
    </source>
</evidence>
<comment type="caution">
    <text evidence="3">The sequence shown here is derived from an EMBL/GenBank/DDBJ whole genome shotgun (WGS) entry which is preliminary data.</text>
</comment>
<keyword evidence="4" id="KW-1185">Reference proteome</keyword>
<dbReference type="InterPro" id="IPR011010">
    <property type="entry name" value="DNA_brk_join_enz"/>
</dbReference>
<dbReference type="GO" id="GO:0006310">
    <property type="term" value="P:DNA recombination"/>
    <property type="evidence" value="ECO:0007669"/>
    <property type="project" value="UniProtKB-KW"/>
</dbReference>
<dbReference type="CDD" id="cd00397">
    <property type="entry name" value="DNA_BRE_C"/>
    <property type="match status" value="1"/>
</dbReference>
<accession>A0A928VRV0</accession>
<dbReference type="Pfam" id="PF00589">
    <property type="entry name" value="Phage_integrase"/>
    <property type="match status" value="1"/>
</dbReference>
<protein>
    <submittedName>
        <fullName evidence="3">Site-specific integrase</fullName>
    </submittedName>
</protein>
<dbReference type="PROSITE" id="PS51898">
    <property type="entry name" value="TYR_RECOMBINASE"/>
    <property type="match status" value="1"/>
</dbReference>
<proteinExistence type="predicted"/>
<organism evidence="3 4">
    <name type="scientific">Romeriopsis navalis LEGE 11480</name>
    <dbReference type="NCBI Taxonomy" id="2777977"/>
    <lineage>
        <taxon>Bacteria</taxon>
        <taxon>Bacillati</taxon>
        <taxon>Cyanobacteriota</taxon>
        <taxon>Cyanophyceae</taxon>
        <taxon>Leptolyngbyales</taxon>
        <taxon>Leptolyngbyaceae</taxon>
        <taxon>Romeriopsis</taxon>
        <taxon>Romeriopsis navalis</taxon>
    </lineage>
</organism>
<feature type="domain" description="Tyr recombinase" evidence="2">
    <location>
        <begin position="9"/>
        <end position="181"/>
    </location>
</feature>
<dbReference type="InterPro" id="IPR002104">
    <property type="entry name" value="Integrase_catalytic"/>
</dbReference>
<name>A0A928VRV0_9CYAN</name>